<dbReference type="InterPro" id="IPR036097">
    <property type="entry name" value="HisK_dim/P_sf"/>
</dbReference>
<dbReference type="EC" id="2.7.13.3" evidence="2"/>
<dbReference type="KEGG" id="smaa:IT774_00810"/>
<dbReference type="AlphaFoldDB" id="A0A7S9DXW4"/>
<gene>
    <name evidence="6" type="ORF">IT774_00810</name>
</gene>
<evidence type="ECO:0000256" key="2">
    <source>
        <dbReference type="ARBA" id="ARBA00012438"/>
    </source>
</evidence>
<dbReference type="EMBL" id="CP064795">
    <property type="protein sequence ID" value="QPG05852.1"/>
    <property type="molecule type" value="Genomic_DNA"/>
</dbReference>
<dbReference type="CDD" id="cd00082">
    <property type="entry name" value="HisKA"/>
    <property type="match status" value="1"/>
</dbReference>
<name>A0A7S9DXW4_9ALTE</name>
<dbReference type="InterPro" id="IPR036890">
    <property type="entry name" value="HATPase_C_sf"/>
</dbReference>
<dbReference type="SMART" id="SM00387">
    <property type="entry name" value="HATPase_c"/>
    <property type="match status" value="1"/>
</dbReference>
<dbReference type="InterPro" id="IPR005467">
    <property type="entry name" value="His_kinase_dom"/>
</dbReference>
<dbReference type="SMART" id="SM00388">
    <property type="entry name" value="HisKA"/>
    <property type="match status" value="1"/>
</dbReference>
<accession>A0A7S9DXW4</accession>
<keyword evidence="4" id="KW-0175">Coiled coil</keyword>
<sequence>MAKIEIASIPPPLDPPAIGELQQLTDVINALLIRMQELVNQQDATEAQHKTLNSQLEEIVEQRTQALKKANQELIETLEKLHQYQRQVIENEKMASLGDMVAGVAHEVNTPIGLGITASTMMLDELHQVQQDFSQKTLKASSLGQFLSNSEENLQLIYRNLQRGAELVTSFKQVAVDQSIETPRTFCVSQLINEILVSLGPRLKQHRHTINVICDPTLIVESKAGPINQILINLIINSVVHGFEQIEAGTIDITAEMNSAQTLKIVYRDNGQGIPVDIQSRIFDPFVTTKLGQGGSGLGMHLVYNLVTQALNGSITLSSDAGNGVEFVIVFPVQSVRSGKSLN</sequence>
<dbReference type="Pfam" id="PF02518">
    <property type="entry name" value="HATPase_c"/>
    <property type="match status" value="1"/>
</dbReference>
<dbReference type="Gene3D" id="1.10.287.130">
    <property type="match status" value="1"/>
</dbReference>
<dbReference type="SUPFAM" id="SSF55874">
    <property type="entry name" value="ATPase domain of HSP90 chaperone/DNA topoisomerase II/histidine kinase"/>
    <property type="match status" value="1"/>
</dbReference>
<dbReference type="InterPro" id="IPR004358">
    <property type="entry name" value="Sig_transdc_His_kin-like_C"/>
</dbReference>
<dbReference type="PRINTS" id="PR00344">
    <property type="entry name" value="BCTRLSENSOR"/>
</dbReference>
<evidence type="ECO:0000256" key="3">
    <source>
        <dbReference type="ARBA" id="ARBA00022553"/>
    </source>
</evidence>
<keyword evidence="7" id="KW-1185">Reference proteome</keyword>
<dbReference type="RefSeq" id="WP_195810935.1">
    <property type="nucleotide sequence ID" value="NZ_CP064795.1"/>
</dbReference>
<proteinExistence type="predicted"/>
<dbReference type="PROSITE" id="PS50109">
    <property type="entry name" value="HIS_KIN"/>
    <property type="match status" value="1"/>
</dbReference>
<evidence type="ECO:0000256" key="1">
    <source>
        <dbReference type="ARBA" id="ARBA00000085"/>
    </source>
</evidence>
<evidence type="ECO:0000259" key="5">
    <source>
        <dbReference type="PROSITE" id="PS50109"/>
    </source>
</evidence>
<dbReference type="Proteomes" id="UP000595095">
    <property type="component" value="Chromosome"/>
</dbReference>
<feature type="domain" description="Histidine kinase" evidence="5">
    <location>
        <begin position="103"/>
        <end position="335"/>
    </location>
</feature>
<comment type="catalytic activity">
    <reaction evidence="1">
        <text>ATP + protein L-histidine = ADP + protein N-phospho-L-histidine.</text>
        <dbReference type="EC" id="2.7.13.3"/>
    </reaction>
</comment>
<protein>
    <recommendedName>
        <fullName evidence="2">histidine kinase</fullName>
        <ecNumber evidence="2">2.7.13.3</ecNumber>
    </recommendedName>
</protein>
<dbReference type="PANTHER" id="PTHR43065">
    <property type="entry name" value="SENSOR HISTIDINE KINASE"/>
    <property type="match status" value="1"/>
</dbReference>
<dbReference type="Gene3D" id="3.30.565.10">
    <property type="entry name" value="Histidine kinase-like ATPase, C-terminal domain"/>
    <property type="match status" value="1"/>
</dbReference>
<keyword evidence="3" id="KW-0597">Phosphoprotein</keyword>
<reference evidence="6 7" key="1">
    <citation type="submission" date="2020-11" db="EMBL/GenBank/DDBJ databases">
        <title>Complete genome sequence for Salinimonas sp. strain G2-b.</title>
        <authorList>
            <person name="Park S.-J."/>
        </authorList>
    </citation>
    <scope>NUCLEOTIDE SEQUENCE [LARGE SCALE GENOMIC DNA]</scope>
    <source>
        <strain evidence="6 7">G2-b</strain>
    </source>
</reference>
<organism evidence="6 7">
    <name type="scientific">Salinimonas marina</name>
    <dbReference type="NCBI Taxonomy" id="2785918"/>
    <lineage>
        <taxon>Bacteria</taxon>
        <taxon>Pseudomonadati</taxon>
        <taxon>Pseudomonadota</taxon>
        <taxon>Gammaproteobacteria</taxon>
        <taxon>Alteromonadales</taxon>
        <taxon>Alteromonadaceae</taxon>
        <taxon>Alteromonas/Salinimonas group</taxon>
        <taxon>Salinimonas</taxon>
    </lineage>
</organism>
<dbReference type="InterPro" id="IPR003661">
    <property type="entry name" value="HisK_dim/P_dom"/>
</dbReference>
<evidence type="ECO:0000313" key="7">
    <source>
        <dbReference type="Proteomes" id="UP000595095"/>
    </source>
</evidence>
<dbReference type="InterPro" id="IPR003594">
    <property type="entry name" value="HATPase_dom"/>
</dbReference>
<feature type="coiled-coil region" evidence="4">
    <location>
        <begin position="21"/>
        <end position="87"/>
    </location>
</feature>
<evidence type="ECO:0000313" key="6">
    <source>
        <dbReference type="EMBL" id="QPG05852.1"/>
    </source>
</evidence>
<dbReference type="SUPFAM" id="SSF47384">
    <property type="entry name" value="Homodimeric domain of signal transducing histidine kinase"/>
    <property type="match status" value="1"/>
</dbReference>
<evidence type="ECO:0000256" key="4">
    <source>
        <dbReference type="SAM" id="Coils"/>
    </source>
</evidence>
<dbReference type="GO" id="GO:0000155">
    <property type="term" value="F:phosphorelay sensor kinase activity"/>
    <property type="evidence" value="ECO:0007669"/>
    <property type="project" value="InterPro"/>
</dbReference>